<dbReference type="EMBL" id="LK056681">
    <property type="protein sequence ID" value="CDU24827.1"/>
    <property type="molecule type" value="Genomic_DNA"/>
</dbReference>
<dbReference type="FunFam" id="1.10.418.40:FF:000006">
    <property type="entry name" value="Chromosome 12, whole genome shotgun sequence"/>
    <property type="match status" value="1"/>
</dbReference>
<dbReference type="GO" id="GO:0045324">
    <property type="term" value="P:late endosome to vacuole transport"/>
    <property type="evidence" value="ECO:0007669"/>
    <property type="project" value="TreeGrafter"/>
</dbReference>
<dbReference type="GO" id="GO:0034271">
    <property type="term" value="C:phosphatidylinositol 3-kinase complex, class III, type I"/>
    <property type="evidence" value="ECO:0007669"/>
    <property type="project" value="TreeGrafter"/>
</dbReference>
<dbReference type="Gene3D" id="1.10.418.40">
    <property type="entry name" value="Autophagy protein 6/Beclin 1"/>
    <property type="match status" value="1"/>
</dbReference>
<evidence type="ECO:0000256" key="1">
    <source>
        <dbReference type="ARBA" id="ARBA00005965"/>
    </source>
</evidence>
<feature type="region of interest" description="Disordered" evidence="3">
    <location>
        <begin position="92"/>
        <end position="123"/>
    </location>
</feature>
<feature type="region of interest" description="Disordered" evidence="3">
    <location>
        <begin position="175"/>
        <end position="199"/>
    </location>
</feature>
<dbReference type="Gene3D" id="6.10.250.3110">
    <property type="match status" value="1"/>
</dbReference>
<gene>
    <name evidence="6" type="primary">SSCI70250.1</name>
    <name evidence="7" type="ORF">SPSC_04660</name>
</gene>
<dbReference type="EMBL" id="CCFA01004193">
    <property type="protein sequence ID" value="CDS01606.1"/>
    <property type="molecule type" value="Genomic_DNA"/>
</dbReference>
<feature type="compositionally biased region" description="Low complexity" evidence="3">
    <location>
        <begin position="175"/>
        <end position="189"/>
    </location>
</feature>
<keyword evidence="2" id="KW-0175">Coiled coil</keyword>
<dbReference type="GO" id="GO:0000407">
    <property type="term" value="C:phagophore assembly site"/>
    <property type="evidence" value="ECO:0007669"/>
    <property type="project" value="TreeGrafter"/>
</dbReference>
<dbReference type="GO" id="GO:0000423">
    <property type="term" value="P:mitophagy"/>
    <property type="evidence" value="ECO:0007669"/>
    <property type="project" value="TreeGrafter"/>
</dbReference>
<comment type="similarity">
    <text evidence="1">Belongs to the beclin family.</text>
</comment>
<name>A0A0F7RX69_9BASI</name>
<organism evidence="6 8">
    <name type="scientific">Sporisorium scitamineum</name>
    <dbReference type="NCBI Taxonomy" id="49012"/>
    <lineage>
        <taxon>Eukaryota</taxon>
        <taxon>Fungi</taxon>
        <taxon>Dikarya</taxon>
        <taxon>Basidiomycota</taxon>
        <taxon>Ustilaginomycotina</taxon>
        <taxon>Ustilaginomycetes</taxon>
        <taxon>Ustilaginales</taxon>
        <taxon>Ustilaginaceae</taxon>
        <taxon>Sporisorium</taxon>
    </lineage>
</organism>
<dbReference type="AlphaFoldDB" id="A0A0F7RX69"/>
<evidence type="ECO:0000313" key="6">
    <source>
        <dbReference type="EMBL" id="CDS01606.1"/>
    </source>
</evidence>
<dbReference type="GO" id="GO:0006995">
    <property type="term" value="P:cellular response to nitrogen starvation"/>
    <property type="evidence" value="ECO:0007669"/>
    <property type="project" value="TreeGrafter"/>
</dbReference>
<evidence type="ECO:0000259" key="5">
    <source>
        <dbReference type="Pfam" id="PF17675"/>
    </source>
</evidence>
<feature type="compositionally biased region" description="Low complexity" evidence="3">
    <location>
        <begin position="102"/>
        <end position="123"/>
    </location>
</feature>
<sequence>MSWSCQRCRQPLLLDSTVSSDLDLNQSAYDLVQDSFIAPRPSSKESPSTSKPPSTSNDKPGSAALTSAAGGQASSDANSLSARLAASSALFDLLSHPPPPKSGRGSPSASRSSKKSLNLRSASSSSTVIDHPLCKACTDTLLDIMDSQMSQVRSQRDSYLAFEAELRKYKVLPPASRSSLQRRASPSSSVGRAEADTPDTATLRQRYGEECEALQHEISQLLSDESTALSELKEAETARLDVEVQLAAIAEEEAALQQEEERFWSQYSQHSLTLSKLEEEKASLAMAVAHDKELLARLQSTNVYTDAFCIGHSGGIATINGLRLGRLPGQPVEWNEINAAWGQTALLLDVLSRKLNIAFRGYRLIPKGSFSVVYRYEDSRSQHYSSASSSAFLATADAADDGEEKGEKTVYELYGSSDWQIGRLLQSRRFDHAQTGFLACLKQVVDYAAREDGSFQAPHAINKDKIGEASIRLQFGSDETWTRALRHVLVTCNRVLMWVIERERRREDGEGEGGRVAINGRDVKAGLTA</sequence>
<feature type="compositionally biased region" description="Low complexity" evidence="3">
    <location>
        <begin position="44"/>
        <end position="56"/>
    </location>
</feature>
<dbReference type="GO" id="GO:0030674">
    <property type="term" value="F:protein-macromolecule adaptor activity"/>
    <property type="evidence" value="ECO:0007669"/>
    <property type="project" value="TreeGrafter"/>
</dbReference>
<dbReference type="InterPro" id="IPR040455">
    <property type="entry name" value="Atg6_BARA"/>
</dbReference>
<keyword evidence="8" id="KW-1185">Reference proteome</keyword>
<dbReference type="OrthoDB" id="20368at2759"/>
<dbReference type="InterPro" id="IPR007243">
    <property type="entry name" value="Atg6/Beclin"/>
</dbReference>
<evidence type="ECO:0000313" key="7">
    <source>
        <dbReference type="EMBL" id="CDU24827.1"/>
    </source>
</evidence>
<protein>
    <submittedName>
        <fullName evidence="7">Related to Beclin 1</fullName>
    </submittedName>
</protein>
<dbReference type="Pfam" id="PF04111">
    <property type="entry name" value="APG6"/>
    <property type="match status" value="1"/>
</dbReference>
<evidence type="ECO:0000256" key="2">
    <source>
        <dbReference type="SAM" id="Coils"/>
    </source>
</evidence>
<dbReference type="GO" id="GO:0034272">
    <property type="term" value="C:phosphatidylinositol 3-kinase complex, class III, type II"/>
    <property type="evidence" value="ECO:0007669"/>
    <property type="project" value="TreeGrafter"/>
</dbReference>
<reference evidence="7" key="3">
    <citation type="submission" date="2014-06" db="EMBL/GenBank/DDBJ databases">
        <authorList>
            <person name="Ju J."/>
            <person name="Zhang J."/>
        </authorList>
    </citation>
    <scope>NUCLEOTIDE SEQUENCE</scope>
    <source>
        <strain evidence="7">SscI8</strain>
    </source>
</reference>
<dbReference type="Pfam" id="PF17675">
    <property type="entry name" value="APG6_N"/>
    <property type="match status" value="1"/>
</dbReference>
<dbReference type="InterPro" id="IPR038274">
    <property type="entry name" value="Atg6/Beclin_C_sf"/>
</dbReference>
<dbReference type="GO" id="GO:0000045">
    <property type="term" value="P:autophagosome assembly"/>
    <property type="evidence" value="ECO:0007669"/>
    <property type="project" value="TreeGrafter"/>
</dbReference>
<evidence type="ECO:0000256" key="3">
    <source>
        <dbReference type="SAM" id="MobiDB-lite"/>
    </source>
</evidence>
<feature type="coiled-coil region" evidence="2">
    <location>
        <begin position="204"/>
        <end position="262"/>
    </location>
</feature>
<proteinExistence type="inferred from homology"/>
<accession>A0A0F7RX69</accession>
<dbReference type="PANTHER" id="PTHR12768">
    <property type="entry name" value="BECLIN 1"/>
    <property type="match status" value="1"/>
</dbReference>
<dbReference type="GO" id="GO:0043548">
    <property type="term" value="F:phosphatidylinositol 3-kinase binding"/>
    <property type="evidence" value="ECO:0007669"/>
    <property type="project" value="TreeGrafter"/>
</dbReference>
<dbReference type="PANTHER" id="PTHR12768:SF4">
    <property type="entry name" value="BECLIN-1"/>
    <property type="match status" value="1"/>
</dbReference>
<evidence type="ECO:0000313" key="8">
    <source>
        <dbReference type="Proteomes" id="UP000242770"/>
    </source>
</evidence>
<dbReference type="STRING" id="49012.A0A0F7RX69"/>
<dbReference type="Proteomes" id="UP000242770">
    <property type="component" value="Unassembled WGS sequence"/>
</dbReference>
<feature type="domain" description="Atg6 BARA" evidence="4">
    <location>
        <begin position="298"/>
        <end position="500"/>
    </location>
</feature>
<feature type="region of interest" description="Disordered" evidence="3">
    <location>
        <begin position="35"/>
        <end position="76"/>
    </location>
</feature>
<feature type="domain" description="Atg6/beclin coiled-coil" evidence="5">
    <location>
        <begin position="132"/>
        <end position="294"/>
    </location>
</feature>
<reference evidence="6" key="1">
    <citation type="submission" date="2014-06" db="EMBL/GenBank/DDBJ databases">
        <authorList>
            <person name="Berkman J.Paul."/>
        </authorList>
    </citation>
    <scope>NUCLEOTIDE SEQUENCE [LARGE SCALE GENOMIC DNA]</scope>
</reference>
<reference evidence="8" key="2">
    <citation type="submission" date="2014-06" db="EMBL/GenBank/DDBJ databases">
        <authorList>
            <person name="Berkman P.J."/>
        </authorList>
    </citation>
    <scope>NUCLEOTIDE SEQUENCE [LARGE SCALE GENOMIC DNA]</scope>
</reference>
<dbReference type="InterPro" id="IPR041691">
    <property type="entry name" value="Atg6/beclin_CC"/>
</dbReference>
<evidence type="ECO:0000259" key="4">
    <source>
        <dbReference type="Pfam" id="PF04111"/>
    </source>
</evidence>